<organism evidence="2 3">
    <name type="scientific">Seminavis robusta</name>
    <dbReference type="NCBI Taxonomy" id="568900"/>
    <lineage>
        <taxon>Eukaryota</taxon>
        <taxon>Sar</taxon>
        <taxon>Stramenopiles</taxon>
        <taxon>Ochrophyta</taxon>
        <taxon>Bacillariophyta</taxon>
        <taxon>Bacillariophyceae</taxon>
        <taxon>Bacillariophycidae</taxon>
        <taxon>Naviculales</taxon>
        <taxon>Naviculaceae</taxon>
        <taxon>Seminavis</taxon>
    </lineage>
</organism>
<dbReference type="Proteomes" id="UP001153069">
    <property type="component" value="Unassembled WGS sequence"/>
</dbReference>
<name>A0A9N8EXC5_9STRA</name>
<dbReference type="AlphaFoldDB" id="A0A9N8EXC5"/>
<feature type="region of interest" description="Disordered" evidence="1">
    <location>
        <begin position="44"/>
        <end position="86"/>
    </location>
</feature>
<proteinExistence type="predicted"/>
<keyword evidence="3" id="KW-1185">Reference proteome</keyword>
<reference evidence="2" key="1">
    <citation type="submission" date="2020-06" db="EMBL/GenBank/DDBJ databases">
        <authorList>
            <consortium name="Plant Systems Biology data submission"/>
        </authorList>
    </citation>
    <scope>NUCLEOTIDE SEQUENCE</scope>
    <source>
        <strain evidence="2">D6</strain>
    </source>
</reference>
<gene>
    <name evidence="2" type="ORF">SEMRO_2044_G312381.1</name>
</gene>
<evidence type="ECO:0000313" key="3">
    <source>
        <dbReference type="Proteomes" id="UP001153069"/>
    </source>
</evidence>
<evidence type="ECO:0000313" key="2">
    <source>
        <dbReference type="EMBL" id="CAB9527679.1"/>
    </source>
</evidence>
<evidence type="ECO:0000256" key="1">
    <source>
        <dbReference type="SAM" id="MobiDB-lite"/>
    </source>
</evidence>
<comment type="caution">
    <text evidence="2">The sequence shown here is derived from an EMBL/GenBank/DDBJ whole genome shotgun (WGS) entry which is preliminary data.</text>
</comment>
<accession>A0A9N8EXC5</accession>
<dbReference type="EMBL" id="CAICTM010002042">
    <property type="protein sequence ID" value="CAB9527679.1"/>
    <property type="molecule type" value="Genomic_DNA"/>
</dbReference>
<sequence length="119" mass="13327">MTSALNSFFSELMINHQVDAFVSVETDNAAGLVVPPSKALKKRNAKRCRWESCPHSNGKPRNTRRGKDSSPTPPPRRRSSLSNQSLDECCHLEGGIMRHVLNSGERCQPIIRTNSRKNQ</sequence>
<protein>
    <submittedName>
        <fullName evidence="2">Uncharacterized protein</fullName>
    </submittedName>
</protein>